<evidence type="ECO:0000256" key="1">
    <source>
        <dbReference type="SAM" id="Phobius"/>
    </source>
</evidence>
<evidence type="ECO:0000313" key="3">
    <source>
        <dbReference type="Proteomes" id="UP000176609"/>
    </source>
</evidence>
<feature type="transmembrane region" description="Helical" evidence="1">
    <location>
        <begin position="61"/>
        <end position="80"/>
    </location>
</feature>
<feature type="transmembrane region" description="Helical" evidence="1">
    <location>
        <begin position="141"/>
        <end position="163"/>
    </location>
</feature>
<comment type="caution">
    <text evidence="2">The sequence shown here is derived from an EMBL/GenBank/DDBJ whole genome shotgun (WGS) entry which is preliminary data.</text>
</comment>
<feature type="transmembrane region" description="Helical" evidence="1">
    <location>
        <begin position="86"/>
        <end position="105"/>
    </location>
</feature>
<dbReference type="Proteomes" id="UP000176609">
    <property type="component" value="Unassembled WGS sequence"/>
</dbReference>
<feature type="transmembrane region" description="Helical" evidence="1">
    <location>
        <begin position="117"/>
        <end position="135"/>
    </location>
</feature>
<name>A0A1F6APS8_9BACT</name>
<keyword evidence="1" id="KW-0812">Transmembrane</keyword>
<organism evidence="2 3">
    <name type="scientific">Candidatus Gottesmanbacteria bacterium RIFCSPLOWO2_01_FULL_39_12b</name>
    <dbReference type="NCBI Taxonomy" id="1798388"/>
    <lineage>
        <taxon>Bacteria</taxon>
        <taxon>Candidatus Gottesmaniibacteriota</taxon>
    </lineage>
</organism>
<sequence length="549" mass="62379">MKKIDWLILFSIIFISVVVLKDLFKPGMYTSHDGIHQVVRFYYFDQALRDGQIPPRWAQGLLNGFGYPLFIFSYHLPWFIAEFVHIFGSSIIDSVKLTFLIGFILSGITMYLVQKDIFGRLPAIVGTTLYLFAPYRFSNIFVRAAIGDATTFIFAPLFFWAIWKLKEDWNWKWVILGGVAVAGLILSHVMVAVLFLGAMFIYFCLSLFYVKNKFAYFKSLLAVLILGGGISAYYLIPSVLERENTQFYALMSQIFLGSYFPNISDLIYSKWGYGVFHAKEGAMSVQLGLTQWLAFILTVVGIFILPLLSKKLSIKNKKLLSDGKNIILVFAFTIFMMLDVSLPIWKFVSGIVFIDFPWRFLAVSTFLVSLCAGLLVSLSGKVKTVLAILLILSAIYFNRNNLHINQSLPWDLAFILKLERTTNTYDEYTPKWVKSELVKENAPRVELSDLKSTFSINKNTTNKLDLSISSPSGGNLFVNTIYYPGWEATINGVKSKISYDNGFIKLPLVKGESKVELRFQETPLRVFSDILSILSIFVVIVGLIKLRKL</sequence>
<feature type="transmembrane region" description="Helical" evidence="1">
    <location>
        <begin position="289"/>
        <end position="308"/>
    </location>
</feature>
<gene>
    <name evidence="2" type="ORF">A2960_00735</name>
</gene>
<protein>
    <submittedName>
        <fullName evidence="2">Uncharacterized protein</fullName>
    </submittedName>
</protein>
<feature type="transmembrane region" description="Helical" evidence="1">
    <location>
        <begin position="6"/>
        <end position="24"/>
    </location>
</feature>
<dbReference type="EMBL" id="MFJR01000007">
    <property type="protein sequence ID" value="OGG26684.1"/>
    <property type="molecule type" value="Genomic_DNA"/>
</dbReference>
<feature type="transmembrane region" description="Helical" evidence="1">
    <location>
        <begin position="215"/>
        <end position="236"/>
    </location>
</feature>
<evidence type="ECO:0000313" key="2">
    <source>
        <dbReference type="EMBL" id="OGG26684.1"/>
    </source>
</evidence>
<feature type="transmembrane region" description="Helical" evidence="1">
    <location>
        <begin position="175"/>
        <end position="203"/>
    </location>
</feature>
<feature type="transmembrane region" description="Helical" evidence="1">
    <location>
        <begin position="328"/>
        <end position="354"/>
    </location>
</feature>
<reference evidence="2 3" key="1">
    <citation type="journal article" date="2016" name="Nat. Commun.">
        <title>Thousands of microbial genomes shed light on interconnected biogeochemical processes in an aquifer system.</title>
        <authorList>
            <person name="Anantharaman K."/>
            <person name="Brown C.T."/>
            <person name="Hug L.A."/>
            <person name="Sharon I."/>
            <person name="Castelle C.J."/>
            <person name="Probst A.J."/>
            <person name="Thomas B.C."/>
            <person name="Singh A."/>
            <person name="Wilkins M.J."/>
            <person name="Karaoz U."/>
            <person name="Brodie E.L."/>
            <person name="Williams K.H."/>
            <person name="Hubbard S.S."/>
            <person name="Banfield J.F."/>
        </authorList>
    </citation>
    <scope>NUCLEOTIDE SEQUENCE [LARGE SCALE GENOMIC DNA]</scope>
</reference>
<proteinExistence type="predicted"/>
<feature type="transmembrane region" description="Helical" evidence="1">
    <location>
        <begin position="360"/>
        <end position="378"/>
    </location>
</feature>
<feature type="transmembrane region" description="Helical" evidence="1">
    <location>
        <begin position="526"/>
        <end position="544"/>
    </location>
</feature>
<accession>A0A1F6APS8</accession>
<keyword evidence="1" id="KW-1133">Transmembrane helix</keyword>
<keyword evidence="1" id="KW-0472">Membrane</keyword>
<dbReference type="AlphaFoldDB" id="A0A1F6APS8"/>